<feature type="region of interest" description="Disordered" evidence="1">
    <location>
        <begin position="37"/>
        <end position="59"/>
    </location>
</feature>
<name>D3TBQ3_ACIB4</name>
<dbReference type="HOGENOM" id="CLU_941980_0_0_2"/>
<proteinExistence type="predicted"/>
<reference evidence="2" key="1">
    <citation type="submission" date="2010-02" db="EMBL/GenBank/DDBJ databases">
        <title>Complete sequence of Aciduliprofundum boonei T469.</title>
        <authorList>
            <consortium name="US DOE Joint Genome Institute"/>
            <person name="Lucas S."/>
            <person name="Copeland A."/>
            <person name="Lapidus A."/>
            <person name="Cheng J.-F."/>
            <person name="Bruce D."/>
            <person name="Goodwin L."/>
            <person name="Pitluck S."/>
            <person name="Saunders E."/>
            <person name="Detter J.C."/>
            <person name="Han C."/>
            <person name="Tapia R."/>
            <person name="Land M."/>
            <person name="Hauser L."/>
            <person name="Kyrpides N."/>
            <person name="Mikhailova N."/>
            <person name="Flores G."/>
            <person name="Reysenbach A.-L."/>
            <person name="Woyke T."/>
        </authorList>
    </citation>
    <scope>NUCLEOTIDE SEQUENCE</scope>
    <source>
        <strain evidence="2">T469</strain>
    </source>
</reference>
<evidence type="ECO:0008006" key="4">
    <source>
        <dbReference type="Google" id="ProtNLM"/>
    </source>
</evidence>
<dbReference type="KEGG" id="abi:Aboo_0176"/>
<accession>D3TBQ3</accession>
<sequence length="319" mass="35805">MEDDFIKKLRERYEKGEISKETYEDILRRYLDEVEEERIEEEPEKIREEGEYENSTMGGIDDILSRSMKKMDEELKKFFPEDSKTTAEEVEEKVFKKVESKEIENKAENMSGRDYKCAGACTIPSGRYNYISASGSVKIKGDIRAKKLSVAGSLYAEGTIRANIISFGGSAKINGDVVGESISCGGVLHANRVKGEKIRLGGAIVCNEIIGEGISVEGSIKGTYLKAEGLKMKIDGKSSLDRIVAERVEIRSKRGILRKFTGTMKVSKIFGEEIYVECVRAEFIKGEKVTVGDNCYIDKIEAEKLKVSRKSKIKEVVRR</sequence>
<keyword evidence="3" id="KW-1185">Reference proteome</keyword>
<dbReference type="Proteomes" id="UP000001400">
    <property type="component" value="Chromosome"/>
</dbReference>
<evidence type="ECO:0000256" key="1">
    <source>
        <dbReference type="SAM" id="MobiDB-lite"/>
    </source>
</evidence>
<protein>
    <recommendedName>
        <fullName evidence="4">Polymer-forming cytoskeletal protein</fullName>
    </recommendedName>
</protein>
<gene>
    <name evidence="2" type="ordered locus">Aboo_0176</name>
</gene>
<dbReference type="AlphaFoldDB" id="D3TBQ3"/>
<dbReference type="EMBL" id="CP001941">
    <property type="protein sequence ID" value="ADD07988.1"/>
    <property type="molecule type" value="Genomic_DNA"/>
</dbReference>
<dbReference type="RefSeq" id="WP_012997059.1">
    <property type="nucleotide sequence ID" value="NC_013926.1"/>
</dbReference>
<evidence type="ECO:0000313" key="2">
    <source>
        <dbReference type="EMBL" id="ADD07988.1"/>
    </source>
</evidence>
<dbReference type="OrthoDB" id="385523at2157"/>
<organism evidence="2 3">
    <name type="scientific">Aciduliprofundum boonei (strain DSM 19572 / T469)</name>
    <dbReference type="NCBI Taxonomy" id="439481"/>
    <lineage>
        <taxon>Archaea</taxon>
        <taxon>Methanobacteriati</taxon>
        <taxon>Thermoplasmatota</taxon>
        <taxon>DHVE2 group</taxon>
        <taxon>Candidatus Aciduliprofundum</taxon>
    </lineage>
</organism>
<dbReference type="GeneID" id="8827114"/>
<evidence type="ECO:0000313" key="3">
    <source>
        <dbReference type="Proteomes" id="UP000001400"/>
    </source>
</evidence>